<comment type="caution">
    <text evidence="1">The sequence shown here is derived from an EMBL/GenBank/DDBJ whole genome shotgun (WGS) entry which is preliminary data.</text>
</comment>
<proteinExistence type="predicted"/>
<accession>X1A6J9</accession>
<gene>
    <name evidence="1" type="ORF">S01H4_27568</name>
</gene>
<dbReference type="EMBL" id="BART01013499">
    <property type="protein sequence ID" value="GAG77775.1"/>
    <property type="molecule type" value="Genomic_DNA"/>
</dbReference>
<reference evidence="1" key="1">
    <citation type="journal article" date="2014" name="Front. Microbiol.">
        <title>High frequency of phylogenetically diverse reductive dehalogenase-homologous genes in deep subseafloor sedimentary metagenomes.</title>
        <authorList>
            <person name="Kawai M."/>
            <person name="Futagami T."/>
            <person name="Toyoda A."/>
            <person name="Takaki Y."/>
            <person name="Nishi S."/>
            <person name="Hori S."/>
            <person name="Arai W."/>
            <person name="Tsubouchi T."/>
            <person name="Morono Y."/>
            <person name="Uchiyama I."/>
            <person name="Ito T."/>
            <person name="Fujiyama A."/>
            <person name="Inagaki F."/>
            <person name="Takami H."/>
        </authorList>
    </citation>
    <scope>NUCLEOTIDE SEQUENCE</scope>
    <source>
        <strain evidence="1">Expedition CK06-06</strain>
    </source>
</reference>
<organism evidence="1">
    <name type="scientific">marine sediment metagenome</name>
    <dbReference type="NCBI Taxonomy" id="412755"/>
    <lineage>
        <taxon>unclassified sequences</taxon>
        <taxon>metagenomes</taxon>
        <taxon>ecological metagenomes</taxon>
    </lineage>
</organism>
<feature type="non-terminal residue" evidence="1">
    <location>
        <position position="116"/>
    </location>
</feature>
<dbReference type="AlphaFoldDB" id="X1A6J9"/>
<sequence>MNEISILMYMLSRKKSIHQIGATKKEILKSLNVKNKNKSVYFQDLLTGLSKYLEPLGLQIIFNSLNSHWFINYDNELTELISANPFEGRPSLSATLLCVLTSCLKNSGHTSIQEIK</sequence>
<name>X1A6J9_9ZZZZ</name>
<evidence type="ECO:0000313" key="1">
    <source>
        <dbReference type="EMBL" id="GAG77775.1"/>
    </source>
</evidence>
<protein>
    <submittedName>
        <fullName evidence="1">Uncharacterized protein</fullName>
    </submittedName>
</protein>